<evidence type="ECO:0000313" key="2">
    <source>
        <dbReference type="EMBL" id="OEF97624.1"/>
    </source>
</evidence>
<dbReference type="AlphaFoldDB" id="A0A1E5G3J2"/>
<reference evidence="2 3" key="1">
    <citation type="submission" date="2016-09" db="EMBL/GenBank/DDBJ databases">
        <title>Draft genome sequence for the type strain of Desulfuribacillus alkaliarsenatis AHT28, an obligately anaerobic, sulfidogenic bacterium isolated from Russian soda lake sediments.</title>
        <authorList>
            <person name="Abin C.A."/>
            <person name="Hollibaugh J.T."/>
        </authorList>
    </citation>
    <scope>NUCLEOTIDE SEQUENCE [LARGE SCALE GENOMIC DNA]</scope>
    <source>
        <strain evidence="2 3">AHT28</strain>
    </source>
</reference>
<evidence type="ECO:0000313" key="3">
    <source>
        <dbReference type="Proteomes" id="UP000094296"/>
    </source>
</evidence>
<dbReference type="RefSeq" id="WP_069642679.1">
    <property type="nucleotide sequence ID" value="NZ_MIJE01000008.1"/>
</dbReference>
<keyword evidence="3" id="KW-1185">Reference proteome</keyword>
<feature type="chain" id="PRO_5009177109" description="DUF2680 domain-containing protein" evidence="1">
    <location>
        <begin position="25"/>
        <end position="141"/>
    </location>
</feature>
<gene>
    <name evidence="2" type="ORF">BHF68_14610</name>
</gene>
<feature type="signal peptide" evidence="1">
    <location>
        <begin position="1"/>
        <end position="24"/>
    </location>
</feature>
<sequence length="141" mass="14456">MKKTILLFVALAAVVVFTVPGVLATTESTGSQQIDPINQEILDLRMELVDRYLESGQLTEEQATLMKEQFIAAAIASSTQPQSRGFGRGCCATGGAADGGATAGVARGCCGTSGNSGLERADCCEIGSENANSPTISIPGL</sequence>
<dbReference type="Pfam" id="PF10925">
    <property type="entry name" value="DUF2680"/>
    <property type="match status" value="1"/>
</dbReference>
<keyword evidence="1" id="KW-0732">Signal</keyword>
<dbReference type="Proteomes" id="UP000094296">
    <property type="component" value="Unassembled WGS sequence"/>
</dbReference>
<protein>
    <recommendedName>
        <fullName evidence="4">DUF2680 domain-containing protein</fullName>
    </recommendedName>
</protein>
<name>A0A1E5G3J2_9FIRM</name>
<evidence type="ECO:0000256" key="1">
    <source>
        <dbReference type="SAM" id="SignalP"/>
    </source>
</evidence>
<accession>A0A1E5G3J2</accession>
<dbReference type="OrthoDB" id="2084094at2"/>
<proteinExistence type="predicted"/>
<dbReference type="InterPro" id="IPR024485">
    <property type="entry name" value="DUF2680"/>
</dbReference>
<dbReference type="EMBL" id="MIJE01000008">
    <property type="protein sequence ID" value="OEF97624.1"/>
    <property type="molecule type" value="Genomic_DNA"/>
</dbReference>
<comment type="caution">
    <text evidence="2">The sequence shown here is derived from an EMBL/GenBank/DDBJ whole genome shotgun (WGS) entry which is preliminary data.</text>
</comment>
<evidence type="ECO:0008006" key="4">
    <source>
        <dbReference type="Google" id="ProtNLM"/>
    </source>
</evidence>
<organism evidence="2 3">
    <name type="scientific">Desulfuribacillus alkaliarsenatis</name>
    <dbReference type="NCBI Taxonomy" id="766136"/>
    <lineage>
        <taxon>Bacteria</taxon>
        <taxon>Bacillati</taxon>
        <taxon>Bacillota</taxon>
        <taxon>Desulfuribacillia</taxon>
        <taxon>Desulfuribacillales</taxon>
        <taxon>Desulfuribacillaceae</taxon>
        <taxon>Desulfuribacillus</taxon>
    </lineage>
</organism>